<keyword evidence="2" id="KW-1133">Transmembrane helix</keyword>
<name>A0AAE1D828_9GAST</name>
<keyword evidence="2" id="KW-0812">Transmembrane</keyword>
<dbReference type="EMBL" id="JAWDGP010004943">
    <property type="protein sequence ID" value="KAK3760801.1"/>
    <property type="molecule type" value="Genomic_DNA"/>
</dbReference>
<protein>
    <submittedName>
        <fullName evidence="3">Uncharacterized protein</fullName>
    </submittedName>
</protein>
<evidence type="ECO:0000256" key="1">
    <source>
        <dbReference type="SAM" id="MobiDB-lite"/>
    </source>
</evidence>
<evidence type="ECO:0000256" key="2">
    <source>
        <dbReference type="SAM" id="Phobius"/>
    </source>
</evidence>
<feature type="transmembrane region" description="Helical" evidence="2">
    <location>
        <begin position="28"/>
        <end position="47"/>
    </location>
</feature>
<keyword evidence="2" id="KW-0472">Membrane</keyword>
<sequence>MTKEFLFVGCFLQFPALAAGVDGQIILGIFIPLTILVVVLCVGRACWTWYLTHRLDQWAYDPFLDLTLRVCMCVCMRVHCGSSRQPSAAMTGKNKYPGHIEPPVSSGHIVRSFGPRRLWSTDDGGPEVLTVCPNDLSDVSVIPMSTLALAAHNLGSAMAPTHQQTLETVTEQSILSSQTVGEQTFDAQLYSKDITPIPENSLALNGTYETDANGSILIPKHSSPQGNKSFLPLFSPCISSPGAVSAIEENLSSPEKVKRPINPYGLPNCYKRNKASSETFDWEATWGSSDLSHAKNVSYRQRGLEPRFTAFVQLKLTQCKKRFHRLGQRMSSVHPTSRDLQNDVKANEEQMLFSIAALRDQCFSSSESQCGNTQPAFQLGPVAVPLKNMNYSINDASQRALQLPEQCKNRQHRVLNARPSRKRRWKFFSTKASRETKFHERKSHRVEALKKEKRDTYLTFSITPTSFDKPLKEFGHRIQKDYSKGQFENSRKMGQSPTELTFNDDEDFNESYNAMFDELFTKATKRP</sequence>
<keyword evidence="4" id="KW-1185">Reference proteome</keyword>
<evidence type="ECO:0000313" key="3">
    <source>
        <dbReference type="EMBL" id="KAK3760801.1"/>
    </source>
</evidence>
<proteinExistence type="predicted"/>
<accession>A0AAE1D828</accession>
<reference evidence="3" key="1">
    <citation type="journal article" date="2023" name="G3 (Bethesda)">
        <title>A reference genome for the long-term kleptoplast-retaining sea slug Elysia crispata morphotype clarki.</title>
        <authorList>
            <person name="Eastman K.E."/>
            <person name="Pendleton A.L."/>
            <person name="Shaikh M.A."/>
            <person name="Suttiyut T."/>
            <person name="Ogas R."/>
            <person name="Tomko P."/>
            <person name="Gavelis G."/>
            <person name="Widhalm J.R."/>
            <person name="Wisecaver J.H."/>
        </authorList>
    </citation>
    <scope>NUCLEOTIDE SEQUENCE</scope>
    <source>
        <strain evidence="3">ECLA1</strain>
    </source>
</reference>
<feature type="compositionally biased region" description="Polar residues" evidence="1">
    <location>
        <begin position="486"/>
        <end position="501"/>
    </location>
</feature>
<dbReference type="AlphaFoldDB" id="A0AAE1D828"/>
<evidence type="ECO:0000313" key="4">
    <source>
        <dbReference type="Proteomes" id="UP001283361"/>
    </source>
</evidence>
<dbReference type="Proteomes" id="UP001283361">
    <property type="component" value="Unassembled WGS sequence"/>
</dbReference>
<comment type="caution">
    <text evidence="3">The sequence shown here is derived from an EMBL/GenBank/DDBJ whole genome shotgun (WGS) entry which is preliminary data.</text>
</comment>
<organism evidence="3 4">
    <name type="scientific">Elysia crispata</name>
    <name type="common">lettuce slug</name>
    <dbReference type="NCBI Taxonomy" id="231223"/>
    <lineage>
        <taxon>Eukaryota</taxon>
        <taxon>Metazoa</taxon>
        <taxon>Spiralia</taxon>
        <taxon>Lophotrochozoa</taxon>
        <taxon>Mollusca</taxon>
        <taxon>Gastropoda</taxon>
        <taxon>Heterobranchia</taxon>
        <taxon>Euthyneura</taxon>
        <taxon>Panpulmonata</taxon>
        <taxon>Sacoglossa</taxon>
        <taxon>Placobranchoidea</taxon>
        <taxon>Plakobranchidae</taxon>
        <taxon>Elysia</taxon>
    </lineage>
</organism>
<feature type="region of interest" description="Disordered" evidence="1">
    <location>
        <begin position="485"/>
        <end position="504"/>
    </location>
</feature>
<gene>
    <name evidence="3" type="ORF">RRG08_034104</name>
</gene>